<organism evidence="3 4">
    <name type="scientific">Pseudoalteromonas peptidolytica F12-50-A1</name>
    <dbReference type="NCBI Taxonomy" id="1315280"/>
    <lineage>
        <taxon>Bacteria</taxon>
        <taxon>Pseudomonadati</taxon>
        <taxon>Pseudomonadota</taxon>
        <taxon>Gammaproteobacteria</taxon>
        <taxon>Alteromonadales</taxon>
        <taxon>Pseudoalteromonadaceae</taxon>
        <taxon>Pseudoalteromonas</taxon>
    </lineage>
</organism>
<evidence type="ECO:0000259" key="2">
    <source>
        <dbReference type="Pfam" id="PF02698"/>
    </source>
</evidence>
<sequence length="254" mass="28188">MFEVKKVLGQLLMPLPLSLILLMGLLLFVAKTRKAPYIFCWLSLLSIWSLSTPYVAQKIIETDAQMLTALDPRKHQSIDKIVVLGCDLYPNQSLPSNAQLGGCSLARLVEGVRLANLYPSAHLFVSGYGYGHATSAGLMAKTAQSLGIETSRIKQNPNPKDTADEAKMLAPMLIDYNVALVTSATHMQRAMDLFNAQGVETIPAPTEFYNFAQHPWSRQFIANHTALEVVTRVWHEQVGKVWIAIRRTIDPEAL</sequence>
<protein>
    <recommendedName>
        <fullName evidence="2">DUF218 domain-containing protein</fullName>
    </recommendedName>
</protein>
<evidence type="ECO:0000313" key="3">
    <source>
        <dbReference type="EMBL" id="MBE0345685.1"/>
    </source>
</evidence>
<reference evidence="3 4" key="1">
    <citation type="submission" date="2015-06" db="EMBL/GenBank/DDBJ databases">
        <title>Genome sequence of Pseudoalteromonas peptidolytica.</title>
        <authorList>
            <person name="Xie B.-B."/>
            <person name="Rong J.-C."/>
            <person name="Qin Q.-L."/>
            <person name="Zhang Y.-Z."/>
        </authorList>
    </citation>
    <scope>NUCLEOTIDE SEQUENCE [LARGE SCALE GENOMIC DNA]</scope>
    <source>
        <strain evidence="3 4">F12-50-A1</strain>
    </source>
</reference>
<gene>
    <name evidence="3" type="ORF">PPEP_a0613</name>
</gene>
<dbReference type="PANTHER" id="PTHR30336">
    <property type="entry name" value="INNER MEMBRANE PROTEIN, PROBABLE PERMEASE"/>
    <property type="match status" value="1"/>
</dbReference>
<dbReference type="Proteomes" id="UP000660708">
    <property type="component" value="Unassembled WGS sequence"/>
</dbReference>
<name>A0A8I0MUU7_9GAMM</name>
<dbReference type="InterPro" id="IPR003848">
    <property type="entry name" value="DUF218"/>
</dbReference>
<evidence type="ECO:0000313" key="4">
    <source>
        <dbReference type="Proteomes" id="UP000660708"/>
    </source>
</evidence>
<dbReference type="GO" id="GO:0000270">
    <property type="term" value="P:peptidoglycan metabolic process"/>
    <property type="evidence" value="ECO:0007669"/>
    <property type="project" value="TreeGrafter"/>
</dbReference>
<evidence type="ECO:0000256" key="1">
    <source>
        <dbReference type="SAM" id="Phobius"/>
    </source>
</evidence>
<keyword evidence="1" id="KW-0472">Membrane</keyword>
<keyword evidence="1" id="KW-1133">Transmembrane helix</keyword>
<feature type="domain" description="DUF218" evidence="2">
    <location>
        <begin position="79"/>
        <end position="239"/>
    </location>
</feature>
<dbReference type="RefSeq" id="WP_147389658.1">
    <property type="nucleotide sequence ID" value="NZ_AQHF01000020.1"/>
</dbReference>
<dbReference type="Pfam" id="PF02698">
    <property type="entry name" value="DUF218"/>
    <property type="match status" value="1"/>
</dbReference>
<dbReference type="PANTHER" id="PTHR30336:SF4">
    <property type="entry name" value="ENVELOPE BIOGENESIS FACTOR ELYC"/>
    <property type="match status" value="1"/>
</dbReference>
<dbReference type="CDD" id="cd06259">
    <property type="entry name" value="YdcF-like"/>
    <property type="match status" value="1"/>
</dbReference>
<dbReference type="GO" id="GO:0043164">
    <property type="term" value="P:Gram-negative-bacterium-type cell wall biogenesis"/>
    <property type="evidence" value="ECO:0007669"/>
    <property type="project" value="TreeGrafter"/>
</dbReference>
<keyword evidence="4" id="KW-1185">Reference proteome</keyword>
<dbReference type="GO" id="GO:0005886">
    <property type="term" value="C:plasma membrane"/>
    <property type="evidence" value="ECO:0007669"/>
    <property type="project" value="TreeGrafter"/>
</dbReference>
<dbReference type="EMBL" id="AQHF01000020">
    <property type="protein sequence ID" value="MBE0345685.1"/>
    <property type="molecule type" value="Genomic_DNA"/>
</dbReference>
<accession>A0A8I0MUU7</accession>
<dbReference type="InterPro" id="IPR051599">
    <property type="entry name" value="Cell_Envelope_Assoc"/>
</dbReference>
<comment type="caution">
    <text evidence="3">The sequence shown here is derived from an EMBL/GenBank/DDBJ whole genome shotgun (WGS) entry which is preliminary data.</text>
</comment>
<dbReference type="AlphaFoldDB" id="A0A8I0MUU7"/>
<proteinExistence type="predicted"/>
<keyword evidence="1" id="KW-0812">Transmembrane</keyword>
<feature type="transmembrane region" description="Helical" evidence="1">
    <location>
        <begin position="12"/>
        <end position="30"/>
    </location>
</feature>